<sequence>MDAILLKYNASFALWTIEFNPSDANSLSLCIQPPPDLQNPSRNGRNSSPERAKPSPKHLVRSLRKNIGRLLFSCWKVPATAEPEKSQDRRSCSPGKFGFQSRISVADRDEKVRRAIEYCKSTMTTNS</sequence>
<feature type="compositionally biased region" description="Polar residues" evidence="1">
    <location>
        <begin position="38"/>
        <end position="47"/>
    </location>
</feature>
<feature type="region of interest" description="Disordered" evidence="1">
    <location>
        <begin position="30"/>
        <end position="59"/>
    </location>
</feature>
<comment type="caution">
    <text evidence="2">The sequence shown here is derived from an EMBL/GenBank/DDBJ whole genome shotgun (WGS) entry which is preliminary data.</text>
</comment>
<dbReference type="EMBL" id="JBBWWQ010000014">
    <property type="protein sequence ID" value="KAK8930572.1"/>
    <property type="molecule type" value="Genomic_DNA"/>
</dbReference>
<organism evidence="2 3">
    <name type="scientific">Platanthera zijinensis</name>
    <dbReference type="NCBI Taxonomy" id="2320716"/>
    <lineage>
        <taxon>Eukaryota</taxon>
        <taxon>Viridiplantae</taxon>
        <taxon>Streptophyta</taxon>
        <taxon>Embryophyta</taxon>
        <taxon>Tracheophyta</taxon>
        <taxon>Spermatophyta</taxon>
        <taxon>Magnoliopsida</taxon>
        <taxon>Liliopsida</taxon>
        <taxon>Asparagales</taxon>
        <taxon>Orchidaceae</taxon>
        <taxon>Orchidoideae</taxon>
        <taxon>Orchideae</taxon>
        <taxon>Orchidinae</taxon>
        <taxon>Platanthera</taxon>
    </lineage>
</organism>
<evidence type="ECO:0000313" key="3">
    <source>
        <dbReference type="Proteomes" id="UP001418222"/>
    </source>
</evidence>
<dbReference type="Proteomes" id="UP001418222">
    <property type="component" value="Unassembled WGS sequence"/>
</dbReference>
<evidence type="ECO:0000256" key="1">
    <source>
        <dbReference type="SAM" id="MobiDB-lite"/>
    </source>
</evidence>
<reference evidence="2 3" key="1">
    <citation type="journal article" date="2022" name="Nat. Plants">
        <title>Genomes of leafy and leafless Platanthera orchids illuminate the evolution of mycoheterotrophy.</title>
        <authorList>
            <person name="Li M.H."/>
            <person name="Liu K.W."/>
            <person name="Li Z."/>
            <person name="Lu H.C."/>
            <person name="Ye Q.L."/>
            <person name="Zhang D."/>
            <person name="Wang J.Y."/>
            <person name="Li Y.F."/>
            <person name="Zhong Z.M."/>
            <person name="Liu X."/>
            <person name="Yu X."/>
            <person name="Liu D.K."/>
            <person name="Tu X.D."/>
            <person name="Liu B."/>
            <person name="Hao Y."/>
            <person name="Liao X.Y."/>
            <person name="Jiang Y.T."/>
            <person name="Sun W.H."/>
            <person name="Chen J."/>
            <person name="Chen Y.Q."/>
            <person name="Ai Y."/>
            <person name="Zhai J.W."/>
            <person name="Wu S.S."/>
            <person name="Zhou Z."/>
            <person name="Hsiao Y.Y."/>
            <person name="Wu W.L."/>
            <person name="Chen Y.Y."/>
            <person name="Lin Y.F."/>
            <person name="Hsu J.L."/>
            <person name="Li C.Y."/>
            <person name="Wang Z.W."/>
            <person name="Zhao X."/>
            <person name="Zhong W.Y."/>
            <person name="Ma X.K."/>
            <person name="Ma L."/>
            <person name="Huang J."/>
            <person name="Chen G.Z."/>
            <person name="Huang M.Z."/>
            <person name="Huang L."/>
            <person name="Peng D.H."/>
            <person name="Luo Y.B."/>
            <person name="Zou S.Q."/>
            <person name="Chen S.P."/>
            <person name="Lan S."/>
            <person name="Tsai W.C."/>
            <person name="Van de Peer Y."/>
            <person name="Liu Z.J."/>
        </authorList>
    </citation>
    <scope>NUCLEOTIDE SEQUENCE [LARGE SCALE GENOMIC DNA]</scope>
    <source>
        <strain evidence="2">Lor287</strain>
    </source>
</reference>
<name>A0AAP0B6Q8_9ASPA</name>
<accession>A0AAP0B6Q8</accession>
<evidence type="ECO:0000313" key="2">
    <source>
        <dbReference type="EMBL" id="KAK8930572.1"/>
    </source>
</evidence>
<keyword evidence="3" id="KW-1185">Reference proteome</keyword>
<proteinExistence type="predicted"/>
<dbReference type="AlphaFoldDB" id="A0AAP0B6Q8"/>
<protein>
    <submittedName>
        <fullName evidence="2">Uncharacterized protein</fullName>
    </submittedName>
</protein>
<gene>
    <name evidence="2" type="ORF">KSP39_PZI016552</name>
</gene>